<dbReference type="SUPFAM" id="SSF48452">
    <property type="entry name" value="TPR-like"/>
    <property type="match status" value="1"/>
</dbReference>
<keyword evidence="2" id="KW-1185">Reference proteome</keyword>
<sequence length="665" mass="76352">MEDLIDKGSGCYAANKYGDALMEFTRAMNLCPCAGGMKRKRCSCKDFEGVALANGSIFNEAMYNCRCRASQDFNKCDNPLHMKALDYRAATFEAMGELVRAKKDAGWMLELAPCLPDGYLRLGKILRLQKNTELAWKMYSAGIDNTKHWATSSSRKLQKLHDEWQLLKRRFGPKDPLSCFPSEIIYMIFENFDIIELTVWRWSLEAEGNMGLWRSLIFPNQTHAKPPSSFALHKLLARARGDVRQIVIRDPARWKLNQEKMTILLQDSRNLERLELGSAGRYYWSLPRGRGQFRKLRYVSMDTDNYLKPPSWSMSGLGVGDAAAGPVPADFFKSIAGTLEQLELVGVAGNWLRQEDVVDFPELKVLRIEQKRKEPSFPIFPLASKTRGLEQLCLRMHLEWEGVHEWKNVWDKLWNQLKVLVIFMPEKGSDLQVAKTISAVTLLTSLNFIDLQHIDMEIPWTNSENASEHKIFTDHAALSRYGLSHGGEPILRHDKYQDLRTIRLKEFCHVPTNMGRIFRETLHNGKLHTFDIVFPLKGLFYQGLDGHARYLDEHDWLRGCESIRCLGLWRFRFRPNPRGEEDLPLPNFLASFPNLETLSLSSEAYTAEELCSVIEGIMKATNIKTIYQNGVTGVPLDRLREMAEGFGVQVIWGERPREWPVPVEN</sequence>
<organism evidence="1 2">
    <name type="scientific">Tolypocladium capitatum</name>
    <dbReference type="NCBI Taxonomy" id="45235"/>
    <lineage>
        <taxon>Eukaryota</taxon>
        <taxon>Fungi</taxon>
        <taxon>Dikarya</taxon>
        <taxon>Ascomycota</taxon>
        <taxon>Pezizomycotina</taxon>
        <taxon>Sordariomycetes</taxon>
        <taxon>Hypocreomycetidae</taxon>
        <taxon>Hypocreales</taxon>
        <taxon>Ophiocordycipitaceae</taxon>
        <taxon>Tolypocladium</taxon>
    </lineage>
</organism>
<reference evidence="1 2" key="1">
    <citation type="submission" date="2017-08" db="EMBL/GenBank/DDBJ databases">
        <title>Harnessing the power of phylogenomics to disentangle the directionality and signatures of interkingdom host jumping in the parasitic fungal genus Tolypocladium.</title>
        <authorList>
            <person name="Quandt C.A."/>
            <person name="Patterson W."/>
            <person name="Spatafora J.W."/>
        </authorList>
    </citation>
    <scope>NUCLEOTIDE SEQUENCE [LARGE SCALE GENOMIC DNA]</scope>
    <source>
        <strain evidence="1 2">CBS 113982</strain>
    </source>
</reference>
<evidence type="ECO:0000313" key="2">
    <source>
        <dbReference type="Proteomes" id="UP000236621"/>
    </source>
</evidence>
<evidence type="ECO:0008006" key="3">
    <source>
        <dbReference type="Google" id="ProtNLM"/>
    </source>
</evidence>
<gene>
    <name evidence="1" type="ORF">TCAP_03688</name>
</gene>
<dbReference type="Proteomes" id="UP000236621">
    <property type="component" value="Unassembled WGS sequence"/>
</dbReference>
<dbReference type="Gene3D" id="1.25.40.10">
    <property type="entry name" value="Tetratricopeptide repeat domain"/>
    <property type="match status" value="1"/>
</dbReference>
<dbReference type="EMBL" id="NRSZ01000560">
    <property type="protein sequence ID" value="PNY26360.1"/>
    <property type="molecule type" value="Genomic_DNA"/>
</dbReference>
<evidence type="ECO:0000313" key="1">
    <source>
        <dbReference type="EMBL" id="PNY26360.1"/>
    </source>
</evidence>
<comment type="caution">
    <text evidence="1">The sequence shown here is derived from an EMBL/GenBank/DDBJ whole genome shotgun (WGS) entry which is preliminary data.</text>
</comment>
<dbReference type="AlphaFoldDB" id="A0A2K3QFP8"/>
<proteinExistence type="predicted"/>
<protein>
    <recommendedName>
        <fullName evidence="3">F-box domain-containing protein</fullName>
    </recommendedName>
</protein>
<dbReference type="STRING" id="45235.A0A2K3QFP8"/>
<dbReference type="InterPro" id="IPR011990">
    <property type="entry name" value="TPR-like_helical_dom_sf"/>
</dbReference>
<accession>A0A2K3QFP8</accession>
<dbReference type="SUPFAM" id="SSF52047">
    <property type="entry name" value="RNI-like"/>
    <property type="match status" value="1"/>
</dbReference>
<dbReference type="OrthoDB" id="629492at2759"/>
<name>A0A2K3QFP8_9HYPO</name>